<dbReference type="AlphaFoldDB" id="A0A106BKV1"/>
<dbReference type="Proteomes" id="UP000064243">
    <property type="component" value="Unassembled WGS sequence"/>
</dbReference>
<evidence type="ECO:0000313" key="2">
    <source>
        <dbReference type="Proteomes" id="UP000064243"/>
    </source>
</evidence>
<comment type="caution">
    <text evidence="1">The sequence shown here is derived from an EMBL/GenBank/DDBJ whole genome shotgun (WGS) entry which is preliminary data.</text>
</comment>
<evidence type="ECO:0000313" key="1">
    <source>
        <dbReference type="EMBL" id="KVW94330.1"/>
    </source>
</evidence>
<dbReference type="EMBL" id="LDUG01000036">
    <property type="protein sequence ID" value="KVW94330.1"/>
    <property type="molecule type" value="Genomic_DNA"/>
</dbReference>
<gene>
    <name evidence="1" type="ORF">ABW22_13185</name>
</gene>
<reference evidence="1 2" key="1">
    <citation type="journal article" date="2015" name="Appl. Environ. Microbiol.">
        <title>Aerobic and Anaerobic Thiosulfate Oxidation by a Cold-Adapted, Subglacial Chemoautotroph.</title>
        <authorList>
            <person name="Harrold Z.R."/>
            <person name="Skidmore M.L."/>
            <person name="Hamilton T.L."/>
            <person name="Desch L."/>
            <person name="Amada K."/>
            <person name="van Gelder W."/>
            <person name="Glover K."/>
            <person name="Roden E.E."/>
            <person name="Boyd E.S."/>
        </authorList>
    </citation>
    <scope>NUCLEOTIDE SEQUENCE [LARGE SCALE GENOMIC DNA]</scope>
    <source>
        <strain evidence="1 2">RG</strain>
    </source>
</reference>
<proteinExistence type="predicted"/>
<protein>
    <submittedName>
        <fullName evidence="1">Uncharacterized protein</fullName>
    </submittedName>
</protein>
<name>A0A106BKV1_THIDE</name>
<accession>A0A106BKV1</accession>
<keyword evidence="2" id="KW-1185">Reference proteome</keyword>
<organism evidence="1 2">
    <name type="scientific">Thiobacillus denitrificans</name>
    <dbReference type="NCBI Taxonomy" id="36861"/>
    <lineage>
        <taxon>Bacteria</taxon>
        <taxon>Pseudomonadati</taxon>
        <taxon>Pseudomonadota</taxon>
        <taxon>Betaproteobacteria</taxon>
        <taxon>Nitrosomonadales</taxon>
        <taxon>Thiobacillaceae</taxon>
        <taxon>Thiobacillus</taxon>
    </lineage>
</organism>
<dbReference type="PATRIC" id="fig|36861.3.peg.2425"/>
<sequence>MIHKEGHSMHPVVLKSSQLILAGDIVGAENALATIADEQGDHALVSILDELQPKDLLAVMREFDSSRESVVNMLVTPEQFARSIVLEKKYGDRTSERLRAMMNAVIHRDYHAVHEYLEAISDIEGGSETLADYFADHYDEVFCFATSGSFAPQINPDSDPKIHTTWLMEKIEEIDHGLAFGNFIEDSRPVLSRSEVADGDWMETAWVLRYELTDAFEEVMITLRDRAQKMLELAELASISEASGSVDATGDEEESAI</sequence>